<dbReference type="GO" id="GO:0005783">
    <property type="term" value="C:endoplasmic reticulum"/>
    <property type="evidence" value="ECO:0007669"/>
    <property type="project" value="TreeGrafter"/>
</dbReference>
<dbReference type="NCBIfam" id="TIGR01891">
    <property type="entry name" value="amidohydrolases"/>
    <property type="match status" value="1"/>
</dbReference>
<keyword evidence="3" id="KW-0378">Hydrolase</keyword>
<dbReference type="PANTHER" id="PTHR11014">
    <property type="entry name" value="PEPTIDASE M20 FAMILY MEMBER"/>
    <property type="match status" value="1"/>
</dbReference>
<dbReference type="Gene3D" id="3.40.630.10">
    <property type="entry name" value="Zn peptidases"/>
    <property type="match status" value="1"/>
</dbReference>
<dbReference type="Gene3D" id="3.30.70.360">
    <property type="match status" value="1"/>
</dbReference>
<dbReference type="GO" id="GO:0010179">
    <property type="term" value="F:IAA-Ala conjugate hydrolase activity"/>
    <property type="evidence" value="ECO:0007669"/>
    <property type="project" value="TreeGrafter"/>
</dbReference>
<dbReference type="InterPro" id="IPR036264">
    <property type="entry name" value="Bact_exopeptidase_dim_dom"/>
</dbReference>
<name>A0A7N0U0X3_KALFE</name>
<feature type="signal peptide" evidence="6">
    <location>
        <begin position="1"/>
        <end position="23"/>
    </location>
</feature>
<dbReference type="GO" id="GO:0046872">
    <property type="term" value="F:metal ion binding"/>
    <property type="evidence" value="ECO:0007669"/>
    <property type="project" value="UniProtKB-KW"/>
</dbReference>
<feature type="binding site" evidence="5">
    <location>
        <position position="131"/>
    </location>
    <ligand>
        <name>Mn(2+)</name>
        <dbReference type="ChEBI" id="CHEBI:29035"/>
        <label>2</label>
    </ligand>
</feature>
<dbReference type="InterPro" id="IPR044757">
    <property type="entry name" value="ILR1-like_Hyd"/>
</dbReference>
<sequence>MRLVSLRLSILGISLLWATLVKSEEVDVLGEIRRVAFDEELAGWVRGIRREIHQNPELAYEEWGTSEVVRRELERLGVEYRWPVAKTGVVARIGTGSGPVVALRADMDALPIQEMVEWEFKSKVAGKMHACGHDAHVAMLLGAARILQQVKHSLKGTVVLIFQPAEERGLGAKDMMEEGVLDGVDAIFGIHLTQSFPSGMAVSRPGEFLAGLGSFSATITGKGGHAALPHHTTDPIPAASASVLALQTIVSRESDPLEPHVVSVTTIHAGTALNVIPDSAAIGGTFRVFSTNGFARLKGRIAEIIKSQAAVHQCTAEVHFSGDNQPPAIPPTINDEGVHRQAMEASRKIVGQENLAVAPKYTGSEDFAFYLEKVPGTLLLLGMKNEEAGSLHPAHSPYYRIDEDVLPIGAAIHAEFAHSFLRQAATASSD</sequence>
<comment type="cofactor">
    <cofactor evidence="5">
        <name>Mn(2+)</name>
        <dbReference type="ChEBI" id="CHEBI:29035"/>
    </cofactor>
    <text evidence="5">The Mn(2+) ion enhances activity.</text>
</comment>
<feature type="chain" id="PRO_5029498631" description="Peptidase M20 dimerisation domain-containing protein" evidence="6">
    <location>
        <begin position="24"/>
        <end position="430"/>
    </location>
</feature>
<dbReference type="Pfam" id="PF07687">
    <property type="entry name" value="M20_dimer"/>
    <property type="match status" value="1"/>
</dbReference>
<dbReference type="PANTHER" id="PTHR11014:SF147">
    <property type="entry name" value="PEPTIDASE M20 DIMERISATION DOMAIN-CONTAINING PROTEIN"/>
    <property type="match status" value="1"/>
</dbReference>
<dbReference type="Proteomes" id="UP000594263">
    <property type="component" value="Unplaced"/>
</dbReference>
<comment type="similarity">
    <text evidence="1">Belongs to the peptidase M20 family.</text>
</comment>
<keyword evidence="4 5" id="KW-0464">Manganese</keyword>
<protein>
    <recommendedName>
        <fullName evidence="7">Peptidase M20 dimerisation domain-containing protein</fullName>
    </recommendedName>
</protein>
<dbReference type="EnsemblPlants" id="Kaladp0050s0126.1.v1.1">
    <property type="protein sequence ID" value="Kaladp0050s0126.1.v1.1"/>
    <property type="gene ID" value="Kaladp0050s0126.v1.1"/>
</dbReference>
<keyword evidence="5" id="KW-0479">Metal-binding</keyword>
<dbReference type="CDD" id="cd08017">
    <property type="entry name" value="M20_IAA_Hyd"/>
    <property type="match status" value="1"/>
</dbReference>
<dbReference type="SUPFAM" id="SSF53187">
    <property type="entry name" value="Zn-dependent exopeptidases"/>
    <property type="match status" value="1"/>
</dbReference>
<dbReference type="OMA" id="PECQTMG"/>
<dbReference type="FunFam" id="3.30.70.360:FF:000001">
    <property type="entry name" value="N-acetyldiaminopimelate deacetylase"/>
    <property type="match status" value="1"/>
</dbReference>
<dbReference type="Pfam" id="PF01546">
    <property type="entry name" value="Peptidase_M20"/>
    <property type="match status" value="1"/>
</dbReference>
<feature type="binding site" evidence="5">
    <location>
        <position position="167"/>
    </location>
    <ligand>
        <name>Mn(2+)</name>
        <dbReference type="ChEBI" id="CHEBI:29035"/>
        <label>2</label>
    </ligand>
</feature>
<evidence type="ECO:0000313" key="9">
    <source>
        <dbReference type="Proteomes" id="UP000594263"/>
    </source>
</evidence>
<dbReference type="SUPFAM" id="SSF55031">
    <property type="entry name" value="Bacterial exopeptidase dimerisation domain"/>
    <property type="match status" value="1"/>
</dbReference>
<keyword evidence="2 6" id="KW-0732">Signal</keyword>
<dbReference type="GO" id="GO:0009850">
    <property type="term" value="P:auxin metabolic process"/>
    <property type="evidence" value="ECO:0007669"/>
    <property type="project" value="InterPro"/>
</dbReference>
<keyword evidence="9" id="KW-1185">Reference proteome</keyword>
<reference evidence="8" key="1">
    <citation type="submission" date="2021-01" db="UniProtKB">
        <authorList>
            <consortium name="EnsemblPlants"/>
        </authorList>
    </citation>
    <scope>IDENTIFICATION</scope>
</reference>
<evidence type="ECO:0000256" key="4">
    <source>
        <dbReference type="ARBA" id="ARBA00023211"/>
    </source>
</evidence>
<evidence type="ECO:0000259" key="7">
    <source>
        <dbReference type="Pfam" id="PF07687"/>
    </source>
</evidence>
<evidence type="ECO:0000256" key="6">
    <source>
        <dbReference type="SAM" id="SignalP"/>
    </source>
</evidence>
<dbReference type="PIRSF" id="PIRSF005962">
    <property type="entry name" value="Pept_M20D_amidohydro"/>
    <property type="match status" value="1"/>
</dbReference>
<accession>A0A7N0U0X3</accession>
<feature type="domain" description="Peptidase M20 dimerisation" evidence="7">
    <location>
        <begin position="211"/>
        <end position="310"/>
    </location>
</feature>
<dbReference type="Gramene" id="Kaladp0050s0126.1.v1.1">
    <property type="protein sequence ID" value="Kaladp0050s0126.1.v1.1"/>
    <property type="gene ID" value="Kaladp0050s0126.v1.1"/>
</dbReference>
<evidence type="ECO:0000256" key="5">
    <source>
        <dbReference type="PIRSR" id="PIRSR005962-1"/>
    </source>
</evidence>
<feature type="binding site" evidence="5">
    <location>
        <position position="133"/>
    </location>
    <ligand>
        <name>Mn(2+)</name>
        <dbReference type="ChEBI" id="CHEBI:29035"/>
        <label>2</label>
    </ligand>
</feature>
<dbReference type="InterPro" id="IPR002933">
    <property type="entry name" value="Peptidase_M20"/>
</dbReference>
<dbReference type="InterPro" id="IPR011650">
    <property type="entry name" value="Peptidase_M20_dimer"/>
</dbReference>
<dbReference type="InterPro" id="IPR017439">
    <property type="entry name" value="Amidohydrolase"/>
</dbReference>
<organism evidence="8 9">
    <name type="scientific">Kalanchoe fedtschenkoi</name>
    <name type="common">Lavender scallops</name>
    <name type="synonym">South American air plant</name>
    <dbReference type="NCBI Taxonomy" id="63787"/>
    <lineage>
        <taxon>Eukaryota</taxon>
        <taxon>Viridiplantae</taxon>
        <taxon>Streptophyta</taxon>
        <taxon>Embryophyta</taxon>
        <taxon>Tracheophyta</taxon>
        <taxon>Spermatophyta</taxon>
        <taxon>Magnoliopsida</taxon>
        <taxon>eudicotyledons</taxon>
        <taxon>Gunneridae</taxon>
        <taxon>Pentapetalae</taxon>
        <taxon>Saxifragales</taxon>
        <taxon>Crassulaceae</taxon>
        <taxon>Kalanchoe</taxon>
    </lineage>
</organism>
<feature type="binding site" evidence="5">
    <location>
        <position position="191"/>
    </location>
    <ligand>
        <name>Mn(2+)</name>
        <dbReference type="ChEBI" id="CHEBI:29035"/>
        <label>2</label>
    </ligand>
</feature>
<dbReference type="AlphaFoldDB" id="A0A7N0U0X3"/>
<evidence type="ECO:0000256" key="3">
    <source>
        <dbReference type="ARBA" id="ARBA00022801"/>
    </source>
</evidence>
<feature type="binding site" evidence="5">
    <location>
        <position position="395"/>
    </location>
    <ligand>
        <name>Mn(2+)</name>
        <dbReference type="ChEBI" id="CHEBI:29035"/>
        <label>2</label>
    </ligand>
</feature>
<evidence type="ECO:0000256" key="2">
    <source>
        <dbReference type="ARBA" id="ARBA00022729"/>
    </source>
</evidence>
<evidence type="ECO:0000313" key="8">
    <source>
        <dbReference type="EnsemblPlants" id="Kaladp0050s0126.1.v1.1"/>
    </source>
</evidence>
<evidence type="ECO:0000256" key="1">
    <source>
        <dbReference type="ARBA" id="ARBA00006153"/>
    </source>
</evidence>
<proteinExistence type="inferred from homology"/>